<gene>
    <name evidence="9" type="primary">ribZ_4</name>
    <name evidence="9" type="ORF">PAECIP111802_03195</name>
</gene>
<keyword evidence="2" id="KW-0813">Transport</keyword>
<evidence type="ECO:0000313" key="10">
    <source>
        <dbReference type="Proteomes" id="UP000730618"/>
    </source>
</evidence>
<evidence type="ECO:0000256" key="1">
    <source>
        <dbReference type="ARBA" id="ARBA00004651"/>
    </source>
</evidence>
<feature type="transmembrane region" description="Helical" evidence="7">
    <location>
        <begin position="197"/>
        <end position="216"/>
    </location>
</feature>
<feature type="transmembrane region" description="Helical" evidence="7">
    <location>
        <begin position="353"/>
        <end position="372"/>
    </location>
</feature>
<dbReference type="InterPro" id="IPR020846">
    <property type="entry name" value="MFS_dom"/>
</dbReference>
<dbReference type="Proteomes" id="UP000730618">
    <property type="component" value="Unassembled WGS sequence"/>
</dbReference>
<dbReference type="Pfam" id="PF07690">
    <property type="entry name" value="MFS_1"/>
    <property type="match status" value="1"/>
</dbReference>
<evidence type="ECO:0000256" key="4">
    <source>
        <dbReference type="ARBA" id="ARBA00022692"/>
    </source>
</evidence>
<dbReference type="PANTHER" id="PTHR42718:SF46">
    <property type="entry name" value="BLR6921 PROTEIN"/>
    <property type="match status" value="1"/>
</dbReference>
<evidence type="ECO:0000256" key="5">
    <source>
        <dbReference type="ARBA" id="ARBA00022989"/>
    </source>
</evidence>
<feature type="transmembrane region" description="Helical" evidence="7">
    <location>
        <begin position="228"/>
        <end position="245"/>
    </location>
</feature>
<comment type="caution">
    <text evidence="9">The sequence shown here is derived from an EMBL/GenBank/DDBJ whole genome shotgun (WGS) entry which is preliminary data.</text>
</comment>
<feature type="transmembrane region" description="Helical" evidence="7">
    <location>
        <begin position="166"/>
        <end position="185"/>
    </location>
</feature>
<dbReference type="PANTHER" id="PTHR42718">
    <property type="entry name" value="MAJOR FACILITATOR SUPERFAMILY MULTIDRUG TRANSPORTER MFSC"/>
    <property type="match status" value="1"/>
</dbReference>
<proteinExistence type="predicted"/>
<feature type="transmembrane region" description="Helical" evidence="7">
    <location>
        <begin position="46"/>
        <end position="68"/>
    </location>
</feature>
<feature type="transmembrane region" description="Helical" evidence="7">
    <location>
        <begin position="328"/>
        <end position="347"/>
    </location>
</feature>
<evidence type="ECO:0000259" key="8">
    <source>
        <dbReference type="PROSITE" id="PS50850"/>
    </source>
</evidence>
<name>A0ABM8VJ14_9BACL</name>
<feature type="transmembrane region" description="Helical" evidence="7">
    <location>
        <begin position="301"/>
        <end position="321"/>
    </location>
</feature>
<feature type="domain" description="Major facilitator superfamily (MFS) profile" evidence="8">
    <location>
        <begin position="11"/>
        <end position="453"/>
    </location>
</feature>
<feature type="transmembrane region" description="Helical" evidence="7">
    <location>
        <begin position="80"/>
        <end position="103"/>
    </location>
</feature>
<protein>
    <submittedName>
        <fullName evidence="9">Riboflavin transporter RibZ</fullName>
    </submittedName>
</protein>
<evidence type="ECO:0000256" key="2">
    <source>
        <dbReference type="ARBA" id="ARBA00022448"/>
    </source>
</evidence>
<evidence type="ECO:0000313" key="9">
    <source>
        <dbReference type="EMBL" id="CAG7644242.1"/>
    </source>
</evidence>
<accession>A0ABM8VJ14</accession>
<dbReference type="InterPro" id="IPR011701">
    <property type="entry name" value="MFS"/>
</dbReference>
<comment type="subcellular location">
    <subcellularLocation>
        <location evidence="1">Cell membrane</location>
        <topology evidence="1">Multi-pass membrane protein</topology>
    </subcellularLocation>
</comment>
<keyword evidence="3" id="KW-1003">Cell membrane</keyword>
<keyword evidence="4 7" id="KW-0812">Transmembrane</keyword>
<feature type="transmembrane region" description="Helical" evidence="7">
    <location>
        <begin position="393"/>
        <end position="412"/>
    </location>
</feature>
<feature type="transmembrane region" description="Helical" evidence="7">
    <location>
        <begin position="265"/>
        <end position="289"/>
    </location>
</feature>
<dbReference type="EMBL" id="CAJVCE010000008">
    <property type="protein sequence ID" value="CAG7644242.1"/>
    <property type="molecule type" value="Genomic_DNA"/>
</dbReference>
<dbReference type="CDD" id="cd17321">
    <property type="entry name" value="MFS_MMR_MDR_like"/>
    <property type="match status" value="1"/>
</dbReference>
<keyword evidence="5 7" id="KW-1133">Transmembrane helix</keyword>
<keyword evidence="10" id="KW-1185">Reference proteome</keyword>
<evidence type="ECO:0000256" key="3">
    <source>
        <dbReference type="ARBA" id="ARBA00022475"/>
    </source>
</evidence>
<sequence>METANPHRWKIIHIVNAGTFMSTLDVGIVNVSLPAMADQFGAPLSIVQWVVTSYLLILVAALPVLGLVSDKIGRHRVYSLGFLVFGVGSFMVAVSGGMAVMLASRCVQGFGAAMIMANSQAMVRQVFPDNERGRALGMNAVVISIGTLSGPALGGLLMGVTGWPALFWMNVPIGAAAVVLGMRWFPKSEAGGGKQRLDYGGALLLSVAVALLMMATTDTGFQSGSWGAAGPAVIGAFLLVLFLWYESRIDYGVLDRRLFAIRPIWTGNASAFIIHLAQMAGLLPLTFYMQQVLGFAPSQTGLYLALQPLAMGITAPLAGWYRDRRGALAPLLLGPALCAASMLWMVLPQTVSLTGIVLHLTLYGIGMGLFQATNNAEMMSAAPSSKVSLTGSLLALIRYLGMIGGVALVALLVGDMGGSVVSAEAVTPWVRLLFSVCFLLCLGAVAIGLLRRRPTPKLSDARTNHPSSKAT</sequence>
<evidence type="ECO:0000256" key="6">
    <source>
        <dbReference type="ARBA" id="ARBA00023136"/>
    </source>
</evidence>
<organism evidence="9 10">
    <name type="scientific">Paenibacillus allorhizosphaerae</name>
    <dbReference type="NCBI Taxonomy" id="2849866"/>
    <lineage>
        <taxon>Bacteria</taxon>
        <taxon>Bacillati</taxon>
        <taxon>Bacillota</taxon>
        <taxon>Bacilli</taxon>
        <taxon>Bacillales</taxon>
        <taxon>Paenibacillaceae</taxon>
        <taxon>Paenibacillus</taxon>
    </lineage>
</organism>
<dbReference type="RefSeq" id="WP_377516770.1">
    <property type="nucleotide sequence ID" value="NZ_JBHSRV010000002.1"/>
</dbReference>
<evidence type="ECO:0000256" key="7">
    <source>
        <dbReference type="SAM" id="Phobius"/>
    </source>
</evidence>
<dbReference type="PROSITE" id="PS50850">
    <property type="entry name" value="MFS"/>
    <property type="match status" value="1"/>
</dbReference>
<keyword evidence="6 7" id="KW-0472">Membrane</keyword>
<feature type="transmembrane region" description="Helical" evidence="7">
    <location>
        <begin position="432"/>
        <end position="450"/>
    </location>
</feature>
<reference evidence="9 10" key="1">
    <citation type="submission" date="2021-06" db="EMBL/GenBank/DDBJ databases">
        <authorList>
            <person name="Criscuolo A."/>
        </authorList>
    </citation>
    <scope>NUCLEOTIDE SEQUENCE [LARGE SCALE GENOMIC DNA]</scope>
    <source>
        <strain evidence="10">CIP 111802</strain>
    </source>
</reference>